<proteinExistence type="predicted"/>
<dbReference type="EMBL" id="CP097119">
    <property type="protein sequence ID" value="USS88700.1"/>
    <property type="molecule type" value="Genomic_DNA"/>
</dbReference>
<feature type="transmembrane region" description="Helical" evidence="1">
    <location>
        <begin position="12"/>
        <end position="38"/>
    </location>
</feature>
<keyword evidence="3" id="KW-1185">Reference proteome</keyword>
<keyword evidence="1" id="KW-1133">Transmembrane helix</keyword>
<dbReference type="RefSeq" id="WP_252766217.1">
    <property type="nucleotide sequence ID" value="NZ_CP097119.1"/>
</dbReference>
<feature type="transmembrane region" description="Helical" evidence="1">
    <location>
        <begin position="124"/>
        <end position="142"/>
    </location>
</feature>
<sequence>MEEQANQRWSWPTYLLFFVSSVLCPNVVFYFTSAKFFIRRTTLLGVKNLAHFTDLQFTFFQLFLVLFVSTVGFGFTYLINWLVLKMLSRNLDGQALFVAMSFAILIADAITILVTGLFHINTPTLTAALKVLVLTFCYASFTKYQDKRGACILGVLSLLIHFDLLPLK</sequence>
<accession>A0A9Q9E1G5</accession>
<feature type="transmembrane region" description="Helical" evidence="1">
    <location>
        <begin position="95"/>
        <end position="118"/>
    </location>
</feature>
<evidence type="ECO:0000313" key="2">
    <source>
        <dbReference type="EMBL" id="USS88700.1"/>
    </source>
</evidence>
<organism evidence="2 3">
    <name type="scientific">Fructilactobacillus cliffordii</name>
    <dbReference type="NCBI Taxonomy" id="2940299"/>
    <lineage>
        <taxon>Bacteria</taxon>
        <taxon>Bacillati</taxon>
        <taxon>Bacillota</taxon>
        <taxon>Bacilli</taxon>
        <taxon>Lactobacillales</taxon>
        <taxon>Lactobacillaceae</taxon>
        <taxon>Fructilactobacillus</taxon>
    </lineage>
</organism>
<protein>
    <submittedName>
        <fullName evidence="2">Uncharacterized protein</fullName>
    </submittedName>
</protein>
<evidence type="ECO:0000256" key="1">
    <source>
        <dbReference type="SAM" id="Phobius"/>
    </source>
</evidence>
<evidence type="ECO:0000313" key="3">
    <source>
        <dbReference type="Proteomes" id="UP001055911"/>
    </source>
</evidence>
<dbReference type="AlphaFoldDB" id="A0A9Q9E1G5"/>
<name>A0A9Q9E1G5_9LACO</name>
<reference evidence="2" key="1">
    <citation type="submission" date="2022-05" db="EMBL/GenBank/DDBJ databases">
        <authorList>
            <person name="Oliphant S.A."/>
            <person name="Watson-Haigh N.S."/>
            <person name="Sumby K.M."/>
            <person name="Gardner J.M."/>
            <person name="Jiranek V."/>
        </authorList>
    </citation>
    <scope>NUCLEOTIDE SEQUENCE</scope>
    <source>
        <strain evidence="2">KI4_B1</strain>
    </source>
</reference>
<feature type="transmembrane region" description="Helical" evidence="1">
    <location>
        <begin position="149"/>
        <end position="167"/>
    </location>
</feature>
<dbReference type="Proteomes" id="UP001055911">
    <property type="component" value="Chromosome"/>
</dbReference>
<feature type="transmembrane region" description="Helical" evidence="1">
    <location>
        <begin position="58"/>
        <end position="83"/>
    </location>
</feature>
<keyword evidence="1" id="KW-0812">Transmembrane</keyword>
<gene>
    <name evidence="2" type="ORF">M3M40_04150</name>
</gene>
<keyword evidence="1" id="KW-0472">Membrane</keyword>